<feature type="domain" description="M23ase beta-sheet core" evidence="2">
    <location>
        <begin position="58"/>
        <end position="116"/>
    </location>
</feature>
<evidence type="ECO:0000256" key="1">
    <source>
        <dbReference type="SAM" id="SignalP"/>
    </source>
</evidence>
<evidence type="ECO:0000313" key="4">
    <source>
        <dbReference type="Proteomes" id="UP000479132"/>
    </source>
</evidence>
<name>A0A6M1TIX0_9BACT</name>
<dbReference type="GO" id="GO:0004222">
    <property type="term" value="F:metalloendopeptidase activity"/>
    <property type="evidence" value="ECO:0007669"/>
    <property type="project" value="TreeGrafter"/>
</dbReference>
<dbReference type="CDD" id="cd12797">
    <property type="entry name" value="M23_peptidase"/>
    <property type="match status" value="1"/>
</dbReference>
<dbReference type="Proteomes" id="UP000479132">
    <property type="component" value="Unassembled WGS sequence"/>
</dbReference>
<evidence type="ECO:0000259" key="2">
    <source>
        <dbReference type="Pfam" id="PF01551"/>
    </source>
</evidence>
<dbReference type="InterPro" id="IPR011055">
    <property type="entry name" value="Dup_hybrid_motif"/>
</dbReference>
<comment type="caution">
    <text evidence="3">The sequence shown here is derived from an EMBL/GenBank/DDBJ whole genome shotgun (WGS) entry which is preliminary data.</text>
</comment>
<reference evidence="3 4" key="1">
    <citation type="submission" date="2020-02" db="EMBL/GenBank/DDBJ databases">
        <title>Aliifodinibius halophilus 2W32, complete genome.</title>
        <authorList>
            <person name="Li Y."/>
            <person name="Wu S."/>
        </authorList>
    </citation>
    <scope>NUCLEOTIDE SEQUENCE [LARGE SCALE GENOMIC DNA]</scope>
    <source>
        <strain evidence="3 4">2W32</strain>
    </source>
</reference>
<organism evidence="3 4">
    <name type="scientific">Fodinibius halophilus</name>
    <dbReference type="NCBI Taxonomy" id="1736908"/>
    <lineage>
        <taxon>Bacteria</taxon>
        <taxon>Pseudomonadati</taxon>
        <taxon>Balneolota</taxon>
        <taxon>Balneolia</taxon>
        <taxon>Balneolales</taxon>
        <taxon>Balneolaceae</taxon>
        <taxon>Fodinibius</taxon>
    </lineage>
</organism>
<keyword evidence="1" id="KW-0732">Signal</keyword>
<dbReference type="PANTHER" id="PTHR21666">
    <property type="entry name" value="PEPTIDASE-RELATED"/>
    <property type="match status" value="1"/>
</dbReference>
<feature type="signal peptide" evidence="1">
    <location>
        <begin position="1"/>
        <end position="22"/>
    </location>
</feature>
<dbReference type="RefSeq" id="WP_165268384.1">
    <property type="nucleotide sequence ID" value="NZ_JAALLS010000010.1"/>
</dbReference>
<protein>
    <submittedName>
        <fullName evidence="3">M23 family metallopeptidase</fullName>
    </submittedName>
</protein>
<dbReference type="Gene3D" id="2.70.70.10">
    <property type="entry name" value="Glucose Permease (Domain IIA)"/>
    <property type="match status" value="1"/>
</dbReference>
<dbReference type="SUPFAM" id="SSF51261">
    <property type="entry name" value="Duplicated hybrid motif"/>
    <property type="match status" value="1"/>
</dbReference>
<sequence length="643" mass="72263">MKVRSGFLLILLACMLVPPAEGQPKQYYNNVYSADYLWPTASSSYLTSTFAETRSQHFHAALDIKTWGRRGYEVYATRDGIVDRIAIGPRGYGKVIYLKHDDGSYSVYAHLLSFNSQLQQLADSVRIAEGYKFEIDRSWGWRGIKVKQGDIIGYSGASGIGPPHLHFELRTPSHKPFNPLLTNLDVKDTIAPQIQGVAVEPLAPQSSIEGNNRIYRKRTWTAGNTYRAGTIRVTGPVGLAIDAFDQSNHVTNAYAAYELSLSVNGMHMFTSRVDSFSYQETDQMFLDRIYPLLQQGKGGYQRLYIADGNTLPFYKTSKNRGRLNLPPGRHKVTIRAKDYFGNSTTASLTLDVQGPTNSSDNLSHVDKKTTSPLLQSAHHWDWFSNWVSVSKATFAQLTVGVDSTQLVTHDDRIAIPFQNSSSLFINTPKLGPLTLYRVKPNTEKVLSSTSQQGFALFPARTFYDTVSVGMTINKHRPDSLTVDMVPEAYPLRDSYKIYVNKDSLLSDTAKLSLYKYDRFDDQEWELIPTEFTKDFIIGKASSLGTFSLRRDTTAPQLSAPSVHQRPDKKWVLIIEATDNLSGIDYNKTHISVNGVPGIAEFEPEDDRFVYYHPNFEPSESMAIQITTYDLMGNKRSSSFTITK</sequence>
<gene>
    <name evidence="3" type="ORF">G3569_09290</name>
</gene>
<dbReference type="EMBL" id="JAALLS010000010">
    <property type="protein sequence ID" value="NGP88550.1"/>
    <property type="molecule type" value="Genomic_DNA"/>
</dbReference>
<feature type="chain" id="PRO_5026747504" evidence="1">
    <location>
        <begin position="23"/>
        <end position="643"/>
    </location>
</feature>
<dbReference type="Pfam" id="PF01551">
    <property type="entry name" value="Peptidase_M23"/>
    <property type="match status" value="1"/>
</dbReference>
<proteinExistence type="predicted"/>
<dbReference type="InterPro" id="IPR016047">
    <property type="entry name" value="M23ase_b-sheet_dom"/>
</dbReference>
<keyword evidence="4" id="KW-1185">Reference proteome</keyword>
<dbReference type="AlphaFoldDB" id="A0A6M1TIX0"/>
<dbReference type="InterPro" id="IPR050570">
    <property type="entry name" value="Cell_wall_metabolism_enzyme"/>
</dbReference>
<accession>A0A6M1TIX0</accession>
<dbReference type="PANTHER" id="PTHR21666:SF285">
    <property type="entry name" value="M23 FAMILY METALLOPEPTIDASE"/>
    <property type="match status" value="1"/>
</dbReference>
<evidence type="ECO:0000313" key="3">
    <source>
        <dbReference type="EMBL" id="NGP88550.1"/>
    </source>
</evidence>